<name>X0XAJ5_9ZZZZ</name>
<reference evidence="1" key="1">
    <citation type="journal article" date="2014" name="Front. Microbiol.">
        <title>High frequency of phylogenetically diverse reductive dehalogenase-homologous genes in deep subseafloor sedimentary metagenomes.</title>
        <authorList>
            <person name="Kawai M."/>
            <person name="Futagami T."/>
            <person name="Toyoda A."/>
            <person name="Takaki Y."/>
            <person name="Nishi S."/>
            <person name="Hori S."/>
            <person name="Arai W."/>
            <person name="Tsubouchi T."/>
            <person name="Morono Y."/>
            <person name="Uchiyama I."/>
            <person name="Ito T."/>
            <person name="Fujiyama A."/>
            <person name="Inagaki F."/>
            <person name="Takami H."/>
        </authorList>
    </citation>
    <scope>NUCLEOTIDE SEQUENCE</scope>
    <source>
        <strain evidence="1">Expedition CK06-06</strain>
    </source>
</reference>
<dbReference type="PROSITE" id="PS51257">
    <property type="entry name" value="PROKAR_LIPOPROTEIN"/>
    <property type="match status" value="1"/>
</dbReference>
<gene>
    <name evidence="1" type="ORF">S01H1_65842</name>
</gene>
<accession>X0XAJ5</accession>
<sequence length="42" mass="4604">MSLKIVFVLAALCLTLSGCPDNDPIIIDDFEPLNDHEATDED</sequence>
<dbReference type="AlphaFoldDB" id="X0XAJ5"/>
<comment type="caution">
    <text evidence="1">The sequence shown here is derived from an EMBL/GenBank/DDBJ whole genome shotgun (WGS) entry which is preliminary data.</text>
</comment>
<proteinExistence type="predicted"/>
<organism evidence="1">
    <name type="scientific">marine sediment metagenome</name>
    <dbReference type="NCBI Taxonomy" id="412755"/>
    <lineage>
        <taxon>unclassified sequences</taxon>
        <taxon>metagenomes</taxon>
        <taxon>ecological metagenomes</taxon>
    </lineage>
</organism>
<evidence type="ECO:0000313" key="1">
    <source>
        <dbReference type="EMBL" id="GAG40095.1"/>
    </source>
</evidence>
<feature type="non-terminal residue" evidence="1">
    <location>
        <position position="42"/>
    </location>
</feature>
<dbReference type="EMBL" id="BARS01043496">
    <property type="protein sequence ID" value="GAG40095.1"/>
    <property type="molecule type" value="Genomic_DNA"/>
</dbReference>
<protein>
    <submittedName>
        <fullName evidence="1">Uncharacterized protein</fullName>
    </submittedName>
</protein>